<dbReference type="Gene3D" id="3.40.50.10180">
    <property type="entry name" value="Glycerate kinase, MOFRL-like N-terminal domain"/>
    <property type="match status" value="1"/>
</dbReference>
<dbReference type="GeneID" id="117647573"/>
<evidence type="ECO:0000256" key="6">
    <source>
        <dbReference type="ARBA" id="ARBA00022741"/>
    </source>
</evidence>
<dbReference type="Proteomes" id="UP000515158">
    <property type="component" value="Unplaced"/>
</dbReference>
<name>A0A6P8Z5B5_THRPL</name>
<dbReference type="InterPro" id="IPR025286">
    <property type="entry name" value="MOFRL_assoc_dom"/>
</dbReference>
<dbReference type="AlphaFoldDB" id="A0A6P8Z5B5"/>
<evidence type="ECO:0000256" key="5">
    <source>
        <dbReference type="ARBA" id="ARBA00022679"/>
    </source>
</evidence>
<dbReference type="Pfam" id="PF13660">
    <property type="entry name" value="DUF4147"/>
    <property type="match status" value="1"/>
</dbReference>
<dbReference type="InterPro" id="IPR037035">
    <property type="entry name" value="GK-like_C_sf"/>
</dbReference>
<feature type="domain" description="MOFRL-associated" evidence="10">
    <location>
        <begin position="52"/>
        <end position="290"/>
    </location>
</feature>
<evidence type="ECO:0000256" key="3">
    <source>
        <dbReference type="ARBA" id="ARBA00012101"/>
    </source>
</evidence>
<dbReference type="GO" id="GO:0005524">
    <property type="term" value="F:ATP binding"/>
    <property type="evidence" value="ECO:0007669"/>
    <property type="project" value="UniProtKB-KW"/>
</dbReference>
<dbReference type="FunFam" id="3.40.50.10180:FF:000001">
    <property type="entry name" value="Glycerate kinase"/>
    <property type="match status" value="1"/>
</dbReference>
<keyword evidence="7 12" id="KW-0418">Kinase</keyword>
<dbReference type="GO" id="GO:0005737">
    <property type="term" value="C:cytoplasm"/>
    <property type="evidence" value="ECO:0007669"/>
    <property type="project" value="TreeGrafter"/>
</dbReference>
<evidence type="ECO:0000256" key="7">
    <source>
        <dbReference type="ARBA" id="ARBA00022777"/>
    </source>
</evidence>
<organism evidence="12">
    <name type="scientific">Thrips palmi</name>
    <name type="common">Melon thrips</name>
    <dbReference type="NCBI Taxonomy" id="161013"/>
    <lineage>
        <taxon>Eukaryota</taxon>
        <taxon>Metazoa</taxon>
        <taxon>Ecdysozoa</taxon>
        <taxon>Arthropoda</taxon>
        <taxon>Hexapoda</taxon>
        <taxon>Insecta</taxon>
        <taxon>Pterygota</taxon>
        <taxon>Neoptera</taxon>
        <taxon>Paraneoptera</taxon>
        <taxon>Thysanoptera</taxon>
        <taxon>Terebrantia</taxon>
        <taxon>Thripoidea</taxon>
        <taxon>Thripidae</taxon>
        <taxon>Thrips</taxon>
    </lineage>
</organism>
<dbReference type="PANTHER" id="PTHR12227">
    <property type="entry name" value="GLYCERATE KINASE"/>
    <property type="match status" value="1"/>
</dbReference>
<dbReference type="KEGG" id="tpal:117647573"/>
<dbReference type="EC" id="2.7.1.31" evidence="3"/>
<proteinExistence type="inferred from homology"/>
<dbReference type="Gene3D" id="3.40.1480.10">
    <property type="entry name" value="MOFRL domain"/>
    <property type="match status" value="1"/>
</dbReference>
<keyword evidence="8" id="KW-0067">ATP-binding</keyword>
<evidence type="ECO:0000313" key="12">
    <source>
        <dbReference type="RefSeq" id="XP_034245290.1"/>
    </source>
</evidence>
<feature type="domain" description="MOFRL" evidence="9">
    <location>
        <begin position="399"/>
        <end position="512"/>
    </location>
</feature>
<dbReference type="SUPFAM" id="SSF82544">
    <property type="entry name" value="GckA/TtuD-like"/>
    <property type="match status" value="1"/>
</dbReference>
<dbReference type="InterPro" id="IPR039760">
    <property type="entry name" value="MOFRL_protein"/>
</dbReference>
<protein>
    <recommendedName>
        <fullName evidence="4">Glycerate kinase</fullName>
        <ecNumber evidence="3">2.7.1.31</ecNumber>
    </recommendedName>
</protein>
<dbReference type="FunCoup" id="A0A6P8Z5B5">
    <property type="interactions" value="231"/>
</dbReference>
<dbReference type="InterPro" id="IPR007835">
    <property type="entry name" value="MOFRL"/>
</dbReference>
<accession>A0A6P8Z5B5</accession>
<dbReference type="InterPro" id="IPR038614">
    <property type="entry name" value="GK_N_sf"/>
</dbReference>
<dbReference type="GO" id="GO:0008887">
    <property type="term" value="F:glycerate kinase activity"/>
    <property type="evidence" value="ECO:0007669"/>
    <property type="project" value="UniProtKB-EC"/>
</dbReference>
<evidence type="ECO:0000313" key="11">
    <source>
        <dbReference type="Proteomes" id="UP000515158"/>
    </source>
</evidence>
<dbReference type="PANTHER" id="PTHR12227:SF0">
    <property type="entry name" value="GLYCERATE KINASE"/>
    <property type="match status" value="1"/>
</dbReference>
<keyword evidence="6" id="KW-0547">Nucleotide-binding</keyword>
<evidence type="ECO:0000256" key="1">
    <source>
        <dbReference type="ARBA" id="ARBA00000694"/>
    </source>
</evidence>
<dbReference type="InParanoid" id="A0A6P8Z5B5"/>
<comment type="catalytic activity">
    <reaction evidence="1">
        <text>(R)-glycerate + ATP = (2R)-3-phosphoglycerate + ADP + H(+)</text>
        <dbReference type="Rhea" id="RHEA:23516"/>
        <dbReference type="ChEBI" id="CHEBI:15378"/>
        <dbReference type="ChEBI" id="CHEBI:16659"/>
        <dbReference type="ChEBI" id="CHEBI:30616"/>
        <dbReference type="ChEBI" id="CHEBI:58272"/>
        <dbReference type="ChEBI" id="CHEBI:456216"/>
        <dbReference type="EC" id="2.7.1.31"/>
    </reaction>
</comment>
<reference evidence="12" key="1">
    <citation type="submission" date="2025-08" db="UniProtKB">
        <authorList>
            <consortium name="RefSeq"/>
        </authorList>
    </citation>
    <scope>IDENTIFICATION</scope>
    <source>
        <tissue evidence="12">Total insect</tissue>
    </source>
</reference>
<evidence type="ECO:0000256" key="4">
    <source>
        <dbReference type="ARBA" id="ARBA00020720"/>
    </source>
</evidence>
<keyword evidence="11" id="KW-1185">Reference proteome</keyword>
<dbReference type="RefSeq" id="XP_034245290.1">
    <property type="nucleotide sequence ID" value="XM_034389399.1"/>
</dbReference>
<dbReference type="Pfam" id="PF05161">
    <property type="entry name" value="MOFRL"/>
    <property type="match status" value="1"/>
</dbReference>
<sequence>MSVMVRALLQCIRGPKRIVTVKTFYTSSAFLRPEKRITMANLTYEETLSDSKAAFLAAVKAVKPAQLVKSAVEMKGNVLTVKGHAFHLKKPCYVVGFGKAVLEMALAVENVLGQHMQSGLVSVPVGTLLKHPIPVNSRIEVLEGASNNLPDRMAEQSAARILKVVEDLREDDTLLVLISGGGSALLPHPLPPLTLDEKLQVVKQLANAGADILDLNCVRKRLSSVKGGKLAAAAQPATVVSLILSDVIGDPVDFIASGPTAPSTDAPSAAWDVICKFNLQESLPKAAQLCLTSGSATPAEDMQNKVQNILIGNNVVAINAAVEQMVSLNYSVCVLSEKIEGNVAEVALFYAQLACGISDVMVNGSGCSLEKFGADTSQFLGAADRIRNAIQNSPGKKGVCMVAGGETTVKVTGKGLGGRNQELALRFAEEMKNLDVKFKFVNKPVISLLSAGTDGIDGPTNAAGAFGYADQLDKNINHLKYLLDNDSHSFYSKLKEGENLILTGHTGTNVMDIHILCVERKE</sequence>
<comment type="similarity">
    <text evidence="2">Belongs to the glycerate kinase type-2 family.</text>
</comment>
<dbReference type="OrthoDB" id="44918at2759"/>
<evidence type="ECO:0000259" key="10">
    <source>
        <dbReference type="Pfam" id="PF13660"/>
    </source>
</evidence>
<gene>
    <name evidence="12" type="primary">LOC117647573</name>
</gene>
<evidence type="ECO:0000256" key="8">
    <source>
        <dbReference type="ARBA" id="ARBA00022840"/>
    </source>
</evidence>
<keyword evidence="5" id="KW-0808">Transferase</keyword>
<evidence type="ECO:0000256" key="2">
    <source>
        <dbReference type="ARBA" id="ARBA00005393"/>
    </source>
</evidence>
<evidence type="ECO:0000259" key="9">
    <source>
        <dbReference type="Pfam" id="PF05161"/>
    </source>
</evidence>